<evidence type="ECO:0000256" key="8">
    <source>
        <dbReference type="PIRSR" id="PIRSR000388-1"/>
    </source>
</evidence>
<evidence type="ECO:0000256" key="10">
    <source>
        <dbReference type="PIRSR" id="PIRSR000388-3"/>
    </source>
</evidence>
<dbReference type="AlphaFoldDB" id="A0A162RGE8"/>
<dbReference type="FunFam" id="3.20.20.60:FF:000003">
    <property type="entry name" value="3-methyl-2-oxobutanoate hydroxymethyltransferase"/>
    <property type="match status" value="1"/>
</dbReference>
<proteinExistence type="inferred from homology"/>
<feature type="binding site" evidence="7 10">
    <location>
        <position position="115"/>
    </location>
    <ligand>
        <name>Mg(2+)</name>
        <dbReference type="ChEBI" id="CHEBI:18420"/>
    </ligand>
</feature>
<evidence type="ECO:0000313" key="11">
    <source>
        <dbReference type="EMBL" id="KZL89864.1"/>
    </source>
</evidence>
<keyword evidence="5 7" id="KW-0808">Transferase</keyword>
<keyword evidence="11" id="KW-0489">Methyltransferase</keyword>
<dbReference type="OrthoDB" id="9781789at2"/>
<feature type="binding site" evidence="7 10">
    <location>
        <position position="83"/>
    </location>
    <ligand>
        <name>Mg(2+)</name>
        <dbReference type="ChEBI" id="CHEBI:18420"/>
    </ligand>
</feature>
<organism evidence="11 12">
    <name type="scientific">Clostridium magnum DSM 2767</name>
    <dbReference type="NCBI Taxonomy" id="1121326"/>
    <lineage>
        <taxon>Bacteria</taxon>
        <taxon>Bacillati</taxon>
        <taxon>Bacillota</taxon>
        <taxon>Clostridia</taxon>
        <taxon>Eubacteriales</taxon>
        <taxon>Clostridiaceae</taxon>
        <taxon>Clostridium</taxon>
    </lineage>
</organism>
<gene>
    <name evidence="7 11" type="primary">panB</name>
    <name evidence="11" type="ORF">CLMAG_48780</name>
</gene>
<dbReference type="GO" id="GO:0015940">
    <property type="term" value="P:pantothenate biosynthetic process"/>
    <property type="evidence" value="ECO:0007669"/>
    <property type="project" value="UniProtKB-UniRule"/>
</dbReference>
<comment type="subcellular location">
    <subcellularLocation>
        <location evidence="7">Cytoplasm</location>
    </subcellularLocation>
</comment>
<keyword evidence="7 10" id="KW-0460">Magnesium</keyword>
<comment type="similarity">
    <text evidence="2 7">Belongs to the PanB family.</text>
</comment>
<dbReference type="InterPro" id="IPR015813">
    <property type="entry name" value="Pyrv/PenolPyrv_kinase-like_dom"/>
</dbReference>
<evidence type="ECO:0000313" key="12">
    <source>
        <dbReference type="Proteomes" id="UP000076603"/>
    </source>
</evidence>
<dbReference type="SUPFAM" id="SSF51621">
    <property type="entry name" value="Phosphoenolpyruvate/pyruvate domain"/>
    <property type="match status" value="1"/>
</dbReference>
<comment type="function">
    <text evidence="6 7">Catalyzes the reversible reaction in which hydroxymethyl group from 5,10-methylenetetrahydrofolate is transferred onto alpha-ketoisovalerate to form ketopantoate.</text>
</comment>
<dbReference type="GO" id="GO:0008168">
    <property type="term" value="F:methyltransferase activity"/>
    <property type="evidence" value="ECO:0007669"/>
    <property type="project" value="UniProtKB-KW"/>
</dbReference>
<keyword evidence="7" id="KW-0963">Cytoplasm</keyword>
<dbReference type="PIRSF" id="PIRSF000388">
    <property type="entry name" value="Pantoate_hydroxy_MeTrfase"/>
    <property type="match status" value="1"/>
</dbReference>
<sequence length="274" mass="29691">MKNTVESFKQAKIKGEKLTMLTAYDYSTAKLMDKAGVNSILVGDSLAMVCLGHKNTLSVTMEEMIHHTRAVTRGVENALVVADMPFMSYHTSVYDAVKNAGRLVKEAQADAIKLEGGASVCEQVKAIVNAQIPVMGHLGLTPQSVNMFGGFKVQGRALETAKQIIEDAKRLEEAGVFSIVLEGIPAALGKIITENVSVPTIGIGAGKNCDGQVLVYQDMLGMFSDFTPKFVKRFANIGDIMTEGIKNYIKEVNEGTFPGKEHSFSIDEEIINKL</sequence>
<comment type="subunit">
    <text evidence="3 7">Homodecamer; pentamer of dimers.</text>
</comment>
<comment type="caution">
    <text evidence="11">The sequence shown here is derived from an EMBL/GenBank/DDBJ whole genome shotgun (WGS) entry which is preliminary data.</text>
</comment>
<dbReference type="GO" id="GO:0003864">
    <property type="term" value="F:3-methyl-2-oxobutanoate hydroxymethyltransferase activity"/>
    <property type="evidence" value="ECO:0007669"/>
    <property type="project" value="UniProtKB-UniRule"/>
</dbReference>
<dbReference type="GO" id="GO:0000287">
    <property type="term" value="F:magnesium ion binding"/>
    <property type="evidence" value="ECO:0007669"/>
    <property type="project" value="TreeGrafter"/>
</dbReference>
<dbReference type="InterPro" id="IPR040442">
    <property type="entry name" value="Pyrv_kinase-like_dom_sf"/>
</dbReference>
<protein>
    <recommendedName>
        <fullName evidence="7">3-methyl-2-oxobutanoate hydroxymethyltransferase</fullName>
        <ecNumber evidence="7">2.1.2.11</ecNumber>
    </recommendedName>
    <alternativeName>
        <fullName evidence="7">Ketopantoate hydroxymethyltransferase</fullName>
        <shortName evidence="7">KPHMT</shortName>
    </alternativeName>
</protein>
<dbReference type="GO" id="GO:0005737">
    <property type="term" value="C:cytoplasm"/>
    <property type="evidence" value="ECO:0007669"/>
    <property type="project" value="UniProtKB-SubCell"/>
</dbReference>
<dbReference type="STRING" id="1121326.CLMAG_48780"/>
<dbReference type="NCBIfam" id="NF001452">
    <property type="entry name" value="PRK00311.1"/>
    <property type="match status" value="1"/>
</dbReference>
<dbReference type="NCBIfam" id="TIGR00222">
    <property type="entry name" value="panB"/>
    <property type="match status" value="1"/>
</dbReference>
<feature type="binding site" evidence="7 9">
    <location>
        <position position="83"/>
    </location>
    <ligand>
        <name>3-methyl-2-oxobutanoate</name>
        <dbReference type="ChEBI" id="CHEBI:11851"/>
    </ligand>
</feature>
<evidence type="ECO:0000256" key="9">
    <source>
        <dbReference type="PIRSR" id="PIRSR000388-2"/>
    </source>
</evidence>
<keyword evidence="7 10" id="KW-0479">Metal-binding</keyword>
<dbReference type="Proteomes" id="UP000076603">
    <property type="component" value="Unassembled WGS sequence"/>
</dbReference>
<accession>A0A162RGE8</accession>
<evidence type="ECO:0000256" key="4">
    <source>
        <dbReference type="ARBA" id="ARBA00022655"/>
    </source>
</evidence>
<dbReference type="PANTHER" id="PTHR20881:SF0">
    <property type="entry name" value="3-METHYL-2-OXOBUTANOATE HYDROXYMETHYLTRANSFERASE"/>
    <property type="match status" value="1"/>
</dbReference>
<dbReference type="Gene3D" id="3.20.20.60">
    <property type="entry name" value="Phosphoenolpyruvate-binding domains"/>
    <property type="match status" value="1"/>
</dbReference>
<keyword evidence="12" id="KW-1185">Reference proteome</keyword>
<keyword evidence="4 7" id="KW-0566">Pantothenate biosynthesis</keyword>
<evidence type="ECO:0000256" key="1">
    <source>
        <dbReference type="ARBA" id="ARBA00005033"/>
    </source>
</evidence>
<evidence type="ECO:0000256" key="5">
    <source>
        <dbReference type="ARBA" id="ARBA00022679"/>
    </source>
</evidence>
<dbReference type="CDD" id="cd06557">
    <property type="entry name" value="KPHMT-like"/>
    <property type="match status" value="1"/>
</dbReference>
<feature type="active site" description="Proton acceptor" evidence="7 8">
    <location>
        <position position="182"/>
    </location>
</feature>
<dbReference type="Pfam" id="PF02548">
    <property type="entry name" value="Pantoate_transf"/>
    <property type="match status" value="1"/>
</dbReference>
<dbReference type="PANTHER" id="PTHR20881">
    <property type="entry name" value="3-METHYL-2-OXOBUTANOATE HYDROXYMETHYLTRANSFERASE"/>
    <property type="match status" value="1"/>
</dbReference>
<evidence type="ECO:0000256" key="3">
    <source>
        <dbReference type="ARBA" id="ARBA00011424"/>
    </source>
</evidence>
<evidence type="ECO:0000256" key="7">
    <source>
        <dbReference type="HAMAP-Rule" id="MF_00156"/>
    </source>
</evidence>
<evidence type="ECO:0000256" key="2">
    <source>
        <dbReference type="ARBA" id="ARBA00008676"/>
    </source>
</evidence>
<comment type="cofactor">
    <cofactor evidence="7 10">
        <name>Mg(2+)</name>
        <dbReference type="ChEBI" id="CHEBI:18420"/>
    </cofactor>
    <text evidence="7 10">Binds 1 Mg(2+) ion per subunit.</text>
</comment>
<dbReference type="EMBL" id="LWAE01000007">
    <property type="protein sequence ID" value="KZL89864.1"/>
    <property type="molecule type" value="Genomic_DNA"/>
</dbReference>
<feature type="binding site" evidence="7 9">
    <location>
        <position position="113"/>
    </location>
    <ligand>
        <name>3-methyl-2-oxobutanoate</name>
        <dbReference type="ChEBI" id="CHEBI:11851"/>
    </ligand>
</feature>
<dbReference type="UniPathway" id="UPA00028">
    <property type="reaction ID" value="UER00003"/>
</dbReference>
<comment type="catalytic activity">
    <reaction evidence="7">
        <text>(6R)-5,10-methylene-5,6,7,8-tetrahydrofolate + 3-methyl-2-oxobutanoate + H2O = 2-dehydropantoate + (6S)-5,6,7,8-tetrahydrofolate</text>
        <dbReference type="Rhea" id="RHEA:11824"/>
        <dbReference type="ChEBI" id="CHEBI:11561"/>
        <dbReference type="ChEBI" id="CHEBI:11851"/>
        <dbReference type="ChEBI" id="CHEBI:15377"/>
        <dbReference type="ChEBI" id="CHEBI:15636"/>
        <dbReference type="ChEBI" id="CHEBI:57453"/>
        <dbReference type="EC" id="2.1.2.11"/>
    </reaction>
</comment>
<comment type="pathway">
    <text evidence="1 7">Cofactor biosynthesis; (R)-pantothenate biosynthesis; (R)-pantoate from 3-methyl-2-oxobutanoate: step 1/2.</text>
</comment>
<feature type="binding site" evidence="7 10">
    <location>
        <position position="44"/>
    </location>
    <ligand>
        <name>Mg(2+)</name>
        <dbReference type="ChEBI" id="CHEBI:18420"/>
    </ligand>
</feature>
<dbReference type="EC" id="2.1.2.11" evidence="7"/>
<dbReference type="RefSeq" id="WP_066628215.1">
    <property type="nucleotide sequence ID" value="NZ_FQXL01000029.1"/>
</dbReference>
<feature type="binding site" evidence="7 9">
    <location>
        <begin position="44"/>
        <end position="45"/>
    </location>
    <ligand>
        <name>3-methyl-2-oxobutanoate</name>
        <dbReference type="ChEBI" id="CHEBI:11851"/>
    </ligand>
</feature>
<reference evidence="11 12" key="1">
    <citation type="submission" date="2016-04" db="EMBL/GenBank/DDBJ databases">
        <title>Genome sequence of Clostridium magnum DSM 2767.</title>
        <authorList>
            <person name="Poehlein A."/>
            <person name="Uhlig R."/>
            <person name="Fischer R."/>
            <person name="Bahl H."/>
            <person name="Daniel R."/>
        </authorList>
    </citation>
    <scope>NUCLEOTIDE SEQUENCE [LARGE SCALE GENOMIC DNA]</scope>
    <source>
        <strain evidence="11 12">DSM 2767</strain>
    </source>
</reference>
<dbReference type="InterPro" id="IPR003700">
    <property type="entry name" value="Pantoate_hydroxy_MeTrfase"/>
</dbReference>
<evidence type="ECO:0000256" key="6">
    <source>
        <dbReference type="ARBA" id="ARBA00056497"/>
    </source>
</evidence>
<dbReference type="HAMAP" id="MF_00156">
    <property type="entry name" value="PanB"/>
    <property type="match status" value="1"/>
</dbReference>
<name>A0A162RGE8_9CLOT</name>
<dbReference type="PATRIC" id="fig|1121326.3.peg.4938"/>
<dbReference type="GO" id="GO:0032259">
    <property type="term" value="P:methylation"/>
    <property type="evidence" value="ECO:0007669"/>
    <property type="project" value="UniProtKB-KW"/>
</dbReference>